<dbReference type="InterPro" id="IPR033248">
    <property type="entry name" value="Transketolase_C"/>
</dbReference>
<dbReference type="Pfam" id="PF02779">
    <property type="entry name" value="Transket_pyr"/>
    <property type="match status" value="1"/>
</dbReference>
<evidence type="ECO:0000256" key="3">
    <source>
        <dbReference type="ARBA" id="ARBA00023052"/>
    </source>
</evidence>
<sequence length="314" mass="34259">METKTAITANEVICNTLQEIAQNNPQLLVLTSDSRGSASLTQFITRYPERSVELGIAEQNLVSVAAGLARAGKRPFVFSPAAFLTMRSIEQVKVDVAYSNTNVKLIGISGGNSYSNLGSSHHSLQDLAITTAIPNLEVYTPADRFETMALFEYLATSSSPAYVRVGKRKLPDCYHEPWENFQPGRAKVIRQGHDVCLISAGETLYSTIEAAKLLEDQGISTCVVDLVSIKPLDTQLLHKLSEIFKRIVTIEEHSIIGGLGARVATITAQHTGTCQRIFGFPDESAISGPQAEVFDYYGLSSTKIAQNVRSFLKD</sequence>
<dbReference type="InterPro" id="IPR009014">
    <property type="entry name" value="Transketo_C/PFOR_II"/>
</dbReference>
<dbReference type="InterPro" id="IPR029061">
    <property type="entry name" value="THDP-binding"/>
</dbReference>
<dbReference type="InterPro" id="IPR005475">
    <property type="entry name" value="Transketolase-like_Pyr-bd"/>
</dbReference>
<protein>
    <submittedName>
        <fullName evidence="5">Transketolase</fullName>
    </submittedName>
</protein>
<dbReference type="RefSeq" id="WP_034989583.1">
    <property type="nucleotide sequence ID" value="NZ_AYZF01000008.1"/>
</dbReference>
<dbReference type="FunFam" id="3.40.50.970:FF:000129">
    <property type="entry name" value="Transketolase"/>
    <property type="match status" value="1"/>
</dbReference>
<dbReference type="eggNOG" id="COG3958">
    <property type="taxonomic scope" value="Bacteria"/>
</dbReference>
<feature type="domain" description="Transketolase-like pyrimidine-binding" evidence="4">
    <location>
        <begin position="7"/>
        <end position="172"/>
    </location>
</feature>
<dbReference type="STRING" id="1423806.FD15_GL000174"/>
<dbReference type="Pfam" id="PF02780">
    <property type="entry name" value="Transketolase_C"/>
    <property type="match status" value="1"/>
</dbReference>
<evidence type="ECO:0000313" key="6">
    <source>
        <dbReference type="Proteomes" id="UP000050961"/>
    </source>
</evidence>
<reference evidence="5 6" key="1">
    <citation type="journal article" date="2015" name="Genome Announc.">
        <title>Expanding the biotechnology potential of lactobacilli through comparative genomics of 213 strains and associated genera.</title>
        <authorList>
            <person name="Sun Z."/>
            <person name="Harris H.M."/>
            <person name="McCann A."/>
            <person name="Guo C."/>
            <person name="Argimon S."/>
            <person name="Zhang W."/>
            <person name="Yang X."/>
            <person name="Jeffery I.B."/>
            <person name="Cooney J.C."/>
            <person name="Kagawa T.F."/>
            <person name="Liu W."/>
            <person name="Song Y."/>
            <person name="Salvetti E."/>
            <person name="Wrobel A."/>
            <person name="Rasinkangas P."/>
            <person name="Parkhill J."/>
            <person name="Rea M.C."/>
            <person name="O'Sullivan O."/>
            <person name="Ritari J."/>
            <person name="Douillard F.P."/>
            <person name="Paul Ross R."/>
            <person name="Yang R."/>
            <person name="Briner A.E."/>
            <person name="Felis G.E."/>
            <person name="de Vos W.M."/>
            <person name="Barrangou R."/>
            <person name="Klaenhammer T.R."/>
            <person name="Caufield P.W."/>
            <person name="Cui Y."/>
            <person name="Zhang H."/>
            <person name="O'Toole P.W."/>
        </authorList>
    </citation>
    <scope>NUCLEOTIDE SEQUENCE [LARGE SCALE GENOMIC DNA]</scope>
    <source>
        <strain evidence="5 6">DSM 21376</strain>
    </source>
</reference>
<dbReference type="PANTHER" id="PTHR43825:SF1">
    <property type="entry name" value="TRANSKETOLASE-LIKE PYRIMIDINE-BINDING DOMAIN-CONTAINING PROTEIN"/>
    <property type="match status" value="1"/>
</dbReference>
<gene>
    <name evidence="5" type="ORF">FD15_GL000174</name>
</gene>
<dbReference type="Proteomes" id="UP000050961">
    <property type="component" value="Unassembled WGS sequence"/>
</dbReference>
<accession>A0A023CZV9</accession>
<proteinExistence type="inferred from homology"/>
<dbReference type="Gene3D" id="3.40.50.970">
    <property type="match status" value="1"/>
</dbReference>
<dbReference type="Gene3D" id="3.40.50.920">
    <property type="match status" value="1"/>
</dbReference>
<dbReference type="EMBL" id="AYZF01000008">
    <property type="protein sequence ID" value="KRN06626.1"/>
    <property type="molecule type" value="Genomic_DNA"/>
</dbReference>
<comment type="caution">
    <text evidence="5">The sequence shown here is derived from an EMBL/GenBank/DDBJ whole genome shotgun (WGS) entry which is preliminary data.</text>
</comment>
<dbReference type="PANTHER" id="PTHR43825">
    <property type="entry name" value="PYRUVATE DEHYDROGENASE E1 COMPONENT"/>
    <property type="match status" value="1"/>
</dbReference>
<dbReference type="OrthoDB" id="9803371at2"/>
<dbReference type="SUPFAM" id="SSF52922">
    <property type="entry name" value="TK C-terminal domain-like"/>
    <property type="match status" value="1"/>
</dbReference>
<dbReference type="SUPFAM" id="SSF52518">
    <property type="entry name" value="Thiamin diphosphate-binding fold (THDP-binding)"/>
    <property type="match status" value="1"/>
</dbReference>
<dbReference type="InterPro" id="IPR051157">
    <property type="entry name" value="PDH/Transketolase"/>
</dbReference>
<comment type="cofactor">
    <cofactor evidence="1">
        <name>thiamine diphosphate</name>
        <dbReference type="ChEBI" id="CHEBI:58937"/>
    </cofactor>
</comment>
<dbReference type="AlphaFoldDB" id="A0A023CZV9"/>
<dbReference type="CDD" id="cd07033">
    <property type="entry name" value="TPP_PYR_DXS_TK_like"/>
    <property type="match status" value="1"/>
</dbReference>
<keyword evidence="6" id="KW-1185">Reference proteome</keyword>
<dbReference type="SMART" id="SM00861">
    <property type="entry name" value="Transket_pyr"/>
    <property type="match status" value="1"/>
</dbReference>
<dbReference type="PATRIC" id="fig|1423806.3.peg.177"/>
<evidence type="ECO:0000256" key="1">
    <source>
        <dbReference type="ARBA" id="ARBA00001964"/>
    </source>
</evidence>
<evidence type="ECO:0000313" key="5">
    <source>
        <dbReference type="EMBL" id="KRN06626.1"/>
    </source>
</evidence>
<comment type="similarity">
    <text evidence="2">Belongs to the transketolase family.</text>
</comment>
<evidence type="ECO:0000256" key="2">
    <source>
        <dbReference type="ARBA" id="ARBA00007131"/>
    </source>
</evidence>
<evidence type="ECO:0000259" key="4">
    <source>
        <dbReference type="SMART" id="SM00861"/>
    </source>
</evidence>
<keyword evidence="3" id="KW-0786">Thiamine pyrophosphate</keyword>
<name>A0A023CZV9_9LACO</name>
<organism evidence="5 6">
    <name type="scientific">Liquorilactobacillus sucicola DSM 21376 = JCM 15457</name>
    <dbReference type="NCBI Taxonomy" id="1423806"/>
    <lineage>
        <taxon>Bacteria</taxon>
        <taxon>Bacillati</taxon>
        <taxon>Bacillota</taxon>
        <taxon>Bacilli</taxon>
        <taxon>Lactobacillales</taxon>
        <taxon>Lactobacillaceae</taxon>
        <taxon>Liquorilactobacillus</taxon>
    </lineage>
</organism>